<accession>A0A1B6JEH5</accession>
<dbReference type="InterPro" id="IPR009003">
    <property type="entry name" value="Peptidase_S1_PA"/>
</dbReference>
<gene>
    <name evidence="5" type="ORF">g.9880</name>
</gene>
<feature type="domain" description="Peptidase S1" evidence="4">
    <location>
        <begin position="343"/>
        <end position="619"/>
    </location>
</feature>
<proteinExistence type="inferred from homology"/>
<feature type="domain" description="Peptidase S1" evidence="4">
    <location>
        <begin position="907"/>
        <end position="1222"/>
    </location>
</feature>
<evidence type="ECO:0000313" key="5">
    <source>
        <dbReference type="EMBL" id="JAS97630.1"/>
    </source>
</evidence>
<dbReference type="SUPFAM" id="SSF50494">
    <property type="entry name" value="Trypsin-like serine proteases"/>
    <property type="match status" value="2"/>
</dbReference>
<comment type="similarity">
    <text evidence="2">Belongs to the peptidase S1 family. CLIP subfamily.</text>
</comment>
<evidence type="ECO:0000256" key="3">
    <source>
        <dbReference type="SAM" id="SignalP"/>
    </source>
</evidence>
<dbReference type="Pfam" id="PF00089">
    <property type="entry name" value="Trypsin"/>
    <property type="match status" value="2"/>
</dbReference>
<dbReference type="Gene3D" id="2.40.10.10">
    <property type="entry name" value="Trypsin-like serine proteases"/>
    <property type="match status" value="3"/>
</dbReference>
<dbReference type="GO" id="GO:0004252">
    <property type="term" value="F:serine-type endopeptidase activity"/>
    <property type="evidence" value="ECO:0007669"/>
    <property type="project" value="InterPro"/>
</dbReference>
<evidence type="ECO:0000256" key="1">
    <source>
        <dbReference type="ARBA" id="ARBA00023157"/>
    </source>
</evidence>
<dbReference type="SMART" id="SM00020">
    <property type="entry name" value="Tryp_SPc"/>
    <property type="match status" value="1"/>
</dbReference>
<dbReference type="PANTHER" id="PTHR24256">
    <property type="entry name" value="TRYPTASE-RELATED"/>
    <property type="match status" value="1"/>
</dbReference>
<organism evidence="5">
    <name type="scientific">Homalodisca liturata</name>
    <dbReference type="NCBI Taxonomy" id="320908"/>
    <lineage>
        <taxon>Eukaryota</taxon>
        <taxon>Metazoa</taxon>
        <taxon>Ecdysozoa</taxon>
        <taxon>Arthropoda</taxon>
        <taxon>Hexapoda</taxon>
        <taxon>Insecta</taxon>
        <taxon>Pterygota</taxon>
        <taxon>Neoptera</taxon>
        <taxon>Paraneoptera</taxon>
        <taxon>Hemiptera</taxon>
        <taxon>Auchenorrhyncha</taxon>
        <taxon>Membracoidea</taxon>
        <taxon>Cicadellidae</taxon>
        <taxon>Cicadellinae</taxon>
        <taxon>Proconiini</taxon>
        <taxon>Homalodisca</taxon>
    </lineage>
</organism>
<evidence type="ECO:0000259" key="4">
    <source>
        <dbReference type="PROSITE" id="PS50240"/>
    </source>
</evidence>
<dbReference type="AlphaFoldDB" id="A0A1B6JEH5"/>
<feature type="chain" id="PRO_5008585844" description="Peptidase S1 domain-containing protein" evidence="3">
    <location>
        <begin position="20"/>
        <end position="1256"/>
    </location>
</feature>
<keyword evidence="3" id="KW-0732">Signal</keyword>
<name>A0A1B6JEH5_9HEMI</name>
<dbReference type="GO" id="GO:0006508">
    <property type="term" value="P:proteolysis"/>
    <property type="evidence" value="ECO:0007669"/>
    <property type="project" value="InterPro"/>
</dbReference>
<protein>
    <recommendedName>
        <fullName evidence="4">Peptidase S1 domain-containing protein</fullName>
    </recommendedName>
</protein>
<keyword evidence="1" id="KW-1015">Disulfide bond</keyword>
<reference evidence="5" key="1">
    <citation type="submission" date="2015-11" db="EMBL/GenBank/DDBJ databases">
        <title>De novo transcriptome assembly of four potential Pierce s Disease insect vectors from Arizona vineyards.</title>
        <authorList>
            <person name="Tassone E.E."/>
        </authorList>
    </citation>
    <scope>NUCLEOTIDE SEQUENCE</scope>
</reference>
<feature type="signal peptide" evidence="3">
    <location>
        <begin position="1"/>
        <end position="19"/>
    </location>
</feature>
<sequence length="1256" mass="145555">MHFFEFFCYILSFYINVRSSNSIEEYPVYDAVDEFATVFSRIEYIEQDKFDRGKFALLQYLNHTAGKKLTDLRSLVAELTISTQDKVCDIEKLPGVAQLDEGEVTYLPSVCIDIKSCSTSYQLATLKNASCSKSEMCCRIDKVKTFKDLGLNFKPYRELPSDWNYDPDLAIIGQYQQISPVIAMEKINKTLMDKFPVCGIKHVDPEHQSQRRIRIFFCVRGDLCLNKKISDVSDTSQKAMNTFCRNVPIKNYYPSKSKKRFCCDSEYINQINIKDQSTGKTIHLFKDVPHVPFYLKYAPGFRASYMCEAYARMLCEDDINECQYSCPLDHRYTKNNEFMYDKWVDGDQKYGEIPHQALLGVYQEGLLLSFYCGGTLISRRWVLSSFRCTSRYGIYANLILLGTNDMLEPFEINKEEKIYLITDTLYYPFNSSRPDKSRSTLYDYSLFKTHEEVTFSKYIKPACLYHTDPPVNWKELFFTGYGGAYTFIKRIKFPELFSKEINVEGYNLRCRPHTSYDKEDHYYSRYGGGLRNVLCGRTVRWPSTINKTIEVKFASPCKYDEGGPLQFRLPLPYCMYQVYAVLSSQREFCHDASSMSAFQTVKFVLSNIEDVVWSHPFLEDFPTPLFNPNNFKYDPIWYDECGPPKCPLIQIPTRFVYGEPEIAFLRNYDIRTVDKLDKGILPNVFNELEILQSNETLCDVDRPLLLNSLVSKEAMYKYIPATCVDHDKCSSEFGGKFSVEACKDISSVCCSVGSRTNITRSLRYNYSLIAHDELFGYKINKEIVFTGRYQDDIPDAEYTLLKDETNRKAIEKEFVCGIKKYIYPMDKILYSPFFCTKLSNCRKSSVPKEQDKRVPRKSWTDICFRGSEAVKALEDKTVCCHPLDFVSSNFSKNIPWEFKELPLYLKYVPGLRSAYKCEEYYRYVCENEKNWCVHYNDKDFASPREIPQMAQIGFVVPKMMFYYCGGAIISSRYIISSATCGFRQGIVANVVLVGNYNQSELHDYTGWEKVYPLREVLHYPFKRKPNFDANGALKPVPPRGVIDNDIIEFVSKSNILKEFVDIALFRTIEDIDFSPRIRPICLYYNPVNYIRRAVFTGFGYLPEVDTRSELMKTHPMDFRQDDKARRWEDCGNPGLYNNKTYPYYAQAGVKSPYLFCAISAGFRHGPCKYDNGGPLQIELKIPFCSSQLIGVLSAGRIRCNEVSPLVFVNVTKFLAEIEDVVWPLPFMDIVYDSPPLCLTRKKEVDNIYYSVLNVNS</sequence>
<dbReference type="InterPro" id="IPR001254">
    <property type="entry name" value="Trypsin_dom"/>
</dbReference>
<dbReference type="PROSITE" id="PS50240">
    <property type="entry name" value="TRYPSIN_DOM"/>
    <property type="match status" value="2"/>
</dbReference>
<dbReference type="EMBL" id="GECU01010076">
    <property type="protein sequence ID" value="JAS97630.1"/>
    <property type="molecule type" value="Transcribed_RNA"/>
</dbReference>
<dbReference type="InterPro" id="IPR051487">
    <property type="entry name" value="Ser/Thr_Proteases_Immune/Dev"/>
</dbReference>
<dbReference type="InterPro" id="IPR043504">
    <property type="entry name" value="Peptidase_S1_PA_chymotrypsin"/>
</dbReference>
<evidence type="ECO:0000256" key="2">
    <source>
        <dbReference type="ARBA" id="ARBA00024195"/>
    </source>
</evidence>